<accession>X0UJB2</accession>
<organism evidence="1">
    <name type="scientific">marine sediment metagenome</name>
    <dbReference type="NCBI Taxonomy" id="412755"/>
    <lineage>
        <taxon>unclassified sequences</taxon>
        <taxon>metagenomes</taxon>
        <taxon>ecological metagenomes</taxon>
    </lineage>
</organism>
<sequence>MAFPVIQTADTSQASTAAGATHAITLPDNIIAGQLLLIFFATDGDNTVTDWDGFNEIYSGSNGSAASLH</sequence>
<proteinExistence type="predicted"/>
<dbReference type="EMBL" id="BARS01012638">
    <property type="protein sequence ID" value="GAF88570.1"/>
    <property type="molecule type" value="Genomic_DNA"/>
</dbReference>
<protein>
    <submittedName>
        <fullName evidence="1">Uncharacterized protein</fullName>
    </submittedName>
</protein>
<feature type="non-terminal residue" evidence="1">
    <location>
        <position position="69"/>
    </location>
</feature>
<dbReference type="AlphaFoldDB" id="X0UJB2"/>
<reference evidence="1" key="1">
    <citation type="journal article" date="2014" name="Front. Microbiol.">
        <title>High frequency of phylogenetically diverse reductive dehalogenase-homologous genes in deep subseafloor sedimentary metagenomes.</title>
        <authorList>
            <person name="Kawai M."/>
            <person name="Futagami T."/>
            <person name="Toyoda A."/>
            <person name="Takaki Y."/>
            <person name="Nishi S."/>
            <person name="Hori S."/>
            <person name="Arai W."/>
            <person name="Tsubouchi T."/>
            <person name="Morono Y."/>
            <person name="Uchiyama I."/>
            <person name="Ito T."/>
            <person name="Fujiyama A."/>
            <person name="Inagaki F."/>
            <person name="Takami H."/>
        </authorList>
    </citation>
    <scope>NUCLEOTIDE SEQUENCE</scope>
    <source>
        <strain evidence="1">Expedition CK06-06</strain>
    </source>
</reference>
<comment type="caution">
    <text evidence="1">The sequence shown here is derived from an EMBL/GenBank/DDBJ whole genome shotgun (WGS) entry which is preliminary data.</text>
</comment>
<name>X0UJB2_9ZZZZ</name>
<gene>
    <name evidence="1" type="ORF">S01H1_22404</name>
</gene>
<evidence type="ECO:0000313" key="1">
    <source>
        <dbReference type="EMBL" id="GAF88570.1"/>
    </source>
</evidence>